<protein>
    <submittedName>
        <fullName evidence="2">Uncharacterized protein</fullName>
    </submittedName>
</protein>
<proteinExistence type="predicted"/>
<dbReference type="AlphaFoldDB" id="A0AAV5MJX4"/>
<dbReference type="Proteomes" id="UP001054252">
    <property type="component" value="Unassembled WGS sequence"/>
</dbReference>
<sequence length="40" mass="4639">MSTGSLLNCSDNLKLVYKLWIFLKFLHGLVSNMVMFYCAH</sequence>
<reference evidence="2 3" key="1">
    <citation type="journal article" date="2021" name="Commun. Biol.">
        <title>The genome of Shorea leprosula (Dipterocarpaceae) highlights the ecological relevance of drought in aseasonal tropical rainforests.</title>
        <authorList>
            <person name="Ng K.K.S."/>
            <person name="Kobayashi M.J."/>
            <person name="Fawcett J.A."/>
            <person name="Hatakeyama M."/>
            <person name="Paape T."/>
            <person name="Ng C.H."/>
            <person name="Ang C.C."/>
            <person name="Tnah L.H."/>
            <person name="Lee C.T."/>
            <person name="Nishiyama T."/>
            <person name="Sese J."/>
            <person name="O'Brien M.J."/>
            <person name="Copetti D."/>
            <person name="Mohd Noor M.I."/>
            <person name="Ong R.C."/>
            <person name="Putra M."/>
            <person name="Sireger I.Z."/>
            <person name="Indrioko S."/>
            <person name="Kosugi Y."/>
            <person name="Izuno A."/>
            <person name="Isagi Y."/>
            <person name="Lee S.L."/>
            <person name="Shimizu K.K."/>
        </authorList>
    </citation>
    <scope>NUCLEOTIDE SEQUENCE [LARGE SCALE GENOMIC DNA]</scope>
    <source>
        <strain evidence="2">214</strain>
    </source>
</reference>
<keyword evidence="1" id="KW-1133">Transmembrane helix</keyword>
<evidence type="ECO:0000313" key="2">
    <source>
        <dbReference type="EMBL" id="GKV50221.1"/>
    </source>
</evidence>
<gene>
    <name evidence="2" type="ORF">SLEP1_g56933</name>
</gene>
<evidence type="ECO:0000256" key="1">
    <source>
        <dbReference type="SAM" id="Phobius"/>
    </source>
</evidence>
<keyword evidence="1" id="KW-0472">Membrane</keyword>
<name>A0AAV5MJX4_9ROSI</name>
<accession>A0AAV5MJX4</accession>
<dbReference type="EMBL" id="BPVZ01000349">
    <property type="protein sequence ID" value="GKV50221.1"/>
    <property type="molecule type" value="Genomic_DNA"/>
</dbReference>
<evidence type="ECO:0000313" key="3">
    <source>
        <dbReference type="Proteomes" id="UP001054252"/>
    </source>
</evidence>
<organism evidence="2 3">
    <name type="scientific">Rubroshorea leprosula</name>
    <dbReference type="NCBI Taxonomy" id="152421"/>
    <lineage>
        <taxon>Eukaryota</taxon>
        <taxon>Viridiplantae</taxon>
        <taxon>Streptophyta</taxon>
        <taxon>Embryophyta</taxon>
        <taxon>Tracheophyta</taxon>
        <taxon>Spermatophyta</taxon>
        <taxon>Magnoliopsida</taxon>
        <taxon>eudicotyledons</taxon>
        <taxon>Gunneridae</taxon>
        <taxon>Pentapetalae</taxon>
        <taxon>rosids</taxon>
        <taxon>malvids</taxon>
        <taxon>Malvales</taxon>
        <taxon>Dipterocarpaceae</taxon>
        <taxon>Rubroshorea</taxon>
    </lineage>
</organism>
<comment type="caution">
    <text evidence="2">The sequence shown here is derived from an EMBL/GenBank/DDBJ whole genome shotgun (WGS) entry which is preliminary data.</text>
</comment>
<keyword evidence="3" id="KW-1185">Reference proteome</keyword>
<keyword evidence="1" id="KW-0812">Transmembrane</keyword>
<feature type="transmembrane region" description="Helical" evidence="1">
    <location>
        <begin position="20"/>
        <end position="39"/>
    </location>
</feature>